<proteinExistence type="predicted"/>
<gene>
    <name evidence="1" type="ORF">IAQ67_29130</name>
</gene>
<sequence>MAVTNLEATPALAWAADKAIKIRLADDSLANTATPTVTVLEQGSNPANSIDVTLTYNASTTHFEGTVHLTNNSASTKTPKLVLNKNATIQFLYTDSGGTQEIASVSYTLKQPESNGYYVEVRSSVRNLHWDLTTILTKAGWKFVETLPPLVDNNGYVTQFTHVLKTVTTPTTDETGQAIFSEMFLILKHADYPGDNKGNFKRITFQLTPNYYYYDVNKQGMAPDTRQNDVLYALNGLNKLAEYPTYPVNVDFVADAVSSAIPNVLDIPVNIWGYASRDHFSFVFQGEPSLTNDGYGMVSHVYCGQIDSFKEGKIDVGGNFALTGSSENAVAGQRYGEQTSDGVSSISMYRTYGGLLWQNHYASVIYDDPQGESRKSELYQPSSWTGKFHLSPVYVYHTTDGKRGFLRETLAVNKQGILHLDELEIIKPVSDCNPCPVDTNGDKIDPNDIDHPEYDKAWKREKYKYYRLTSSHHFLKSFGVKDKYSGIGIAIKMEAADEKVIRFNTSYDIVTGRGVSSWTGIGAVPEGAELAGARTESISAGTIMLQSGGQPSVEPTFTGEFTKAQVINDSSGVPYAVTVELLVNEDPAATSEIGVSAKSLDGSTSLGEIKFSAFRAGELDNITSNKFGFRGTFYLTKTGTTDDMNDMLKFSTNGRLEIKYQTLAAKMVSL</sequence>
<evidence type="ECO:0000313" key="2">
    <source>
        <dbReference type="Proteomes" id="UP000516384"/>
    </source>
</evidence>
<reference evidence="1 2" key="1">
    <citation type="submission" date="2020-09" db="EMBL/GenBank/DDBJ databases">
        <title>Characterization of Paenibacillus peoriae strain ZF390 with broad-spectrum antimicrobial activity as a potential biocontrol agent.</title>
        <authorList>
            <person name="Li L."/>
            <person name="Zhao Y."/>
            <person name="Li B."/>
            <person name="Xie X."/>
        </authorList>
    </citation>
    <scope>NUCLEOTIDE SEQUENCE [LARGE SCALE GENOMIC DNA]</scope>
    <source>
        <strain evidence="1 2">ZF390</strain>
        <plasmid evidence="1 2">pPlas1</plasmid>
    </source>
</reference>
<organism evidence="1 2">
    <name type="scientific">Paenibacillus peoriae</name>
    <dbReference type="NCBI Taxonomy" id="59893"/>
    <lineage>
        <taxon>Bacteria</taxon>
        <taxon>Bacillati</taxon>
        <taxon>Bacillota</taxon>
        <taxon>Bacilli</taxon>
        <taxon>Bacillales</taxon>
        <taxon>Paenibacillaceae</taxon>
        <taxon>Paenibacillus</taxon>
    </lineage>
</organism>
<dbReference type="EMBL" id="CP061173">
    <property type="protein sequence ID" value="QNR70418.1"/>
    <property type="molecule type" value="Genomic_DNA"/>
</dbReference>
<dbReference type="AlphaFoldDB" id="A0A7H0YH60"/>
<evidence type="ECO:0000313" key="1">
    <source>
        <dbReference type="EMBL" id="QNR70418.1"/>
    </source>
</evidence>
<name>A0A7H0YH60_9BACL</name>
<dbReference type="Proteomes" id="UP000516384">
    <property type="component" value="Plasmid pPlas1"/>
</dbReference>
<geneLocation type="plasmid" evidence="1 2">
    <name>pPlas1</name>
</geneLocation>
<dbReference type="RefSeq" id="WP_190299725.1">
    <property type="nucleotide sequence ID" value="NZ_CP061173.1"/>
</dbReference>
<accession>A0A7H0YH60</accession>
<keyword evidence="1" id="KW-0614">Plasmid</keyword>
<protein>
    <submittedName>
        <fullName evidence="1">Uncharacterized protein</fullName>
    </submittedName>
</protein>